<protein>
    <submittedName>
        <fullName evidence="2">Uncharacterized protein</fullName>
    </submittedName>
</protein>
<sequence>MIRNIYAEEVINDTECYLNPVSLTVPDEALTIRQLFERYAEGAQDICRYIGTRKQVYDALENESLDFDDVVDDLTPNEAFEALMTLKEKRERLTKEEEAQKTKAEELLKERTSDSSALDSEEESQK</sequence>
<dbReference type="EMBL" id="OM869510">
    <property type="protein sequence ID" value="UPW40867.1"/>
    <property type="molecule type" value="Genomic_DNA"/>
</dbReference>
<organism evidence="2">
    <name type="scientific">Sigmofec virus UA08Rod_6404</name>
    <dbReference type="NCBI Taxonomy" id="2929229"/>
    <lineage>
        <taxon>Viruses</taxon>
        <taxon>Monodnaviria</taxon>
        <taxon>Sangervirae</taxon>
        <taxon>Phixviricota</taxon>
        <taxon>Malgrandaviricetes</taxon>
        <taxon>Petitvirales</taxon>
        <taxon>Microviridae</taxon>
    </lineage>
</organism>
<reference evidence="2" key="1">
    <citation type="submission" date="2022-02" db="EMBL/GenBank/DDBJ databases">
        <title>Towards deciphering the DNA virus diversity associated with rodent species in the families Cricetidae and Heteromyidae.</title>
        <authorList>
            <person name="Lund M."/>
            <person name="Larsen B.B."/>
            <person name="Gryseels S."/>
            <person name="Kraberger S."/>
            <person name="Rowsey D.M."/>
            <person name="Steger L."/>
            <person name="Yule K.M."/>
            <person name="Upham N.S."/>
            <person name="Worobey M."/>
            <person name="Van Doorslaer K."/>
            <person name="Varsani A."/>
        </authorList>
    </citation>
    <scope>NUCLEOTIDE SEQUENCE</scope>
    <source>
        <strain evidence="2">UA08Rod_6404</strain>
    </source>
</reference>
<name>A0A976N0D8_9VIRU</name>
<feature type="compositionally biased region" description="Basic and acidic residues" evidence="1">
    <location>
        <begin position="91"/>
        <end position="113"/>
    </location>
</feature>
<evidence type="ECO:0000256" key="1">
    <source>
        <dbReference type="SAM" id="MobiDB-lite"/>
    </source>
</evidence>
<proteinExistence type="predicted"/>
<accession>A0A976N0D8</accession>
<feature type="region of interest" description="Disordered" evidence="1">
    <location>
        <begin position="91"/>
        <end position="126"/>
    </location>
</feature>
<evidence type="ECO:0000313" key="2">
    <source>
        <dbReference type="EMBL" id="UPW40867.1"/>
    </source>
</evidence>